<comment type="similarity">
    <text evidence="1 7">Belongs to the bacterial ribosomal protein bL31 family. Type A subfamily.</text>
</comment>
<sequence>MKKDIHPKYHQAKVTCACGNSFVVGSTLPEIHVEICSVCHPFYTGKQKLLDTARRVEKFQARAAQQKQIAKSRRGKKVKKAKAAARKKETKPVKETKEQ</sequence>
<evidence type="ECO:0000256" key="8">
    <source>
        <dbReference type="SAM" id="MobiDB-lite"/>
    </source>
</evidence>
<feature type="compositionally biased region" description="Basic residues" evidence="8">
    <location>
        <begin position="70"/>
        <end position="85"/>
    </location>
</feature>
<comment type="cofactor">
    <cofactor evidence="7">
        <name>Zn(2+)</name>
        <dbReference type="ChEBI" id="CHEBI:29105"/>
    </cofactor>
    <text evidence="7">Binds 1 zinc ion per subunit.</text>
</comment>
<keyword evidence="2 7" id="KW-0699">rRNA-binding</keyword>
<feature type="binding site" evidence="7">
    <location>
        <position position="39"/>
    </location>
    <ligand>
        <name>Zn(2+)</name>
        <dbReference type="ChEBI" id="CHEBI:29105"/>
    </ligand>
</feature>
<evidence type="ECO:0000256" key="3">
    <source>
        <dbReference type="ARBA" id="ARBA00022884"/>
    </source>
</evidence>
<evidence type="ECO:0000313" key="10">
    <source>
        <dbReference type="Proteomes" id="UP000178944"/>
    </source>
</evidence>
<dbReference type="NCBIfam" id="TIGR00105">
    <property type="entry name" value="L31"/>
    <property type="match status" value="1"/>
</dbReference>
<dbReference type="AlphaFoldDB" id="A0A1G1YR43"/>
<reference evidence="9 10" key="1">
    <citation type="journal article" date="2016" name="Nat. Commun.">
        <title>Thousands of microbial genomes shed light on interconnected biogeochemical processes in an aquifer system.</title>
        <authorList>
            <person name="Anantharaman K."/>
            <person name="Brown C.T."/>
            <person name="Hug L.A."/>
            <person name="Sharon I."/>
            <person name="Castelle C.J."/>
            <person name="Probst A.J."/>
            <person name="Thomas B.C."/>
            <person name="Singh A."/>
            <person name="Wilkins M.J."/>
            <person name="Karaoz U."/>
            <person name="Brodie E.L."/>
            <person name="Williams K.H."/>
            <person name="Hubbard S.S."/>
            <person name="Banfield J.F."/>
        </authorList>
    </citation>
    <scope>NUCLEOTIDE SEQUENCE [LARGE SCALE GENOMIC DNA]</scope>
</reference>
<dbReference type="GO" id="GO:0006412">
    <property type="term" value="P:translation"/>
    <property type="evidence" value="ECO:0007669"/>
    <property type="project" value="UniProtKB-UniRule"/>
</dbReference>
<evidence type="ECO:0000313" key="9">
    <source>
        <dbReference type="EMBL" id="OGY54828.1"/>
    </source>
</evidence>
<feature type="binding site" evidence="7">
    <location>
        <position position="36"/>
    </location>
    <ligand>
        <name>Zn(2+)</name>
        <dbReference type="ChEBI" id="CHEBI:29105"/>
    </ligand>
</feature>
<evidence type="ECO:0000256" key="6">
    <source>
        <dbReference type="ARBA" id="ARBA00035687"/>
    </source>
</evidence>
<keyword evidence="7" id="KW-0862">Zinc</keyword>
<keyword evidence="7" id="KW-0479">Metal-binding</keyword>
<comment type="function">
    <text evidence="7">Binds the 23S rRNA.</text>
</comment>
<dbReference type="InterPro" id="IPR034704">
    <property type="entry name" value="Ribosomal_bL28/bL31-like_sf"/>
</dbReference>
<organism evidence="9 10">
    <name type="scientific">Candidatus Buchananbacteria bacterium RIFCSPLOWO2_01_FULL_56_15</name>
    <dbReference type="NCBI Taxonomy" id="1797547"/>
    <lineage>
        <taxon>Bacteria</taxon>
        <taxon>Candidatus Buchananiibacteriota</taxon>
    </lineage>
</organism>
<proteinExistence type="inferred from homology"/>
<accession>A0A1G1YR43</accession>
<dbReference type="InterPro" id="IPR002150">
    <property type="entry name" value="Ribosomal_bL31"/>
</dbReference>
<feature type="binding site" evidence="7">
    <location>
        <position position="16"/>
    </location>
    <ligand>
        <name>Zn(2+)</name>
        <dbReference type="ChEBI" id="CHEBI:29105"/>
    </ligand>
</feature>
<comment type="caution">
    <text evidence="9">The sequence shown here is derived from an EMBL/GenBank/DDBJ whole genome shotgun (WGS) entry which is preliminary data.</text>
</comment>
<dbReference type="GO" id="GO:0003735">
    <property type="term" value="F:structural constituent of ribosome"/>
    <property type="evidence" value="ECO:0007669"/>
    <property type="project" value="InterPro"/>
</dbReference>
<dbReference type="GO" id="GO:1990904">
    <property type="term" value="C:ribonucleoprotein complex"/>
    <property type="evidence" value="ECO:0007669"/>
    <property type="project" value="UniProtKB-KW"/>
</dbReference>
<dbReference type="HAMAP" id="MF_00501">
    <property type="entry name" value="Ribosomal_bL31_1"/>
    <property type="match status" value="1"/>
</dbReference>
<keyword evidence="3 7" id="KW-0694">RNA-binding</keyword>
<dbReference type="SUPFAM" id="SSF143800">
    <property type="entry name" value="L28p-like"/>
    <property type="match status" value="1"/>
</dbReference>
<keyword evidence="5 7" id="KW-0687">Ribonucleoprotein</keyword>
<evidence type="ECO:0000256" key="7">
    <source>
        <dbReference type="HAMAP-Rule" id="MF_00501"/>
    </source>
</evidence>
<dbReference type="InterPro" id="IPR042105">
    <property type="entry name" value="Ribosomal_bL31_sf"/>
</dbReference>
<dbReference type="Gene3D" id="4.10.830.30">
    <property type="entry name" value="Ribosomal protein L31"/>
    <property type="match status" value="1"/>
</dbReference>
<dbReference type="PANTHER" id="PTHR33280">
    <property type="entry name" value="50S RIBOSOMAL PROTEIN L31, CHLOROPLASTIC"/>
    <property type="match status" value="1"/>
</dbReference>
<evidence type="ECO:0000256" key="5">
    <source>
        <dbReference type="ARBA" id="ARBA00023274"/>
    </source>
</evidence>
<feature type="binding site" evidence="7">
    <location>
        <position position="18"/>
    </location>
    <ligand>
        <name>Zn(2+)</name>
        <dbReference type="ChEBI" id="CHEBI:29105"/>
    </ligand>
</feature>
<protein>
    <recommendedName>
        <fullName evidence="6 7">Large ribosomal subunit protein bL31</fullName>
    </recommendedName>
</protein>
<evidence type="ECO:0000256" key="4">
    <source>
        <dbReference type="ARBA" id="ARBA00022980"/>
    </source>
</evidence>
<dbReference type="Pfam" id="PF01197">
    <property type="entry name" value="Ribosomal_L31"/>
    <property type="match status" value="1"/>
</dbReference>
<comment type="subunit">
    <text evidence="7">Part of the 50S ribosomal subunit.</text>
</comment>
<dbReference type="InterPro" id="IPR027491">
    <property type="entry name" value="Ribosomal_bL31_A"/>
</dbReference>
<dbReference type="NCBIfam" id="NF000612">
    <property type="entry name" value="PRK00019.1"/>
    <property type="match status" value="1"/>
</dbReference>
<evidence type="ECO:0000256" key="2">
    <source>
        <dbReference type="ARBA" id="ARBA00022730"/>
    </source>
</evidence>
<evidence type="ECO:0000256" key="1">
    <source>
        <dbReference type="ARBA" id="ARBA00009296"/>
    </source>
</evidence>
<dbReference type="PRINTS" id="PR01249">
    <property type="entry name" value="RIBOSOMALL31"/>
</dbReference>
<dbReference type="GO" id="GO:0019843">
    <property type="term" value="F:rRNA binding"/>
    <property type="evidence" value="ECO:0007669"/>
    <property type="project" value="UniProtKB-KW"/>
</dbReference>
<dbReference type="GO" id="GO:0005840">
    <property type="term" value="C:ribosome"/>
    <property type="evidence" value="ECO:0007669"/>
    <property type="project" value="UniProtKB-KW"/>
</dbReference>
<name>A0A1G1YR43_9BACT</name>
<dbReference type="GO" id="GO:0046872">
    <property type="term" value="F:metal ion binding"/>
    <property type="evidence" value="ECO:0007669"/>
    <property type="project" value="UniProtKB-KW"/>
</dbReference>
<dbReference type="Proteomes" id="UP000178944">
    <property type="component" value="Unassembled WGS sequence"/>
</dbReference>
<gene>
    <name evidence="7" type="primary">rpmE</name>
    <name evidence="9" type="ORF">A2951_01605</name>
</gene>
<keyword evidence="4 7" id="KW-0689">Ribosomal protein</keyword>
<dbReference type="PANTHER" id="PTHR33280:SF1">
    <property type="entry name" value="LARGE RIBOSOMAL SUBUNIT PROTEIN BL31C"/>
    <property type="match status" value="1"/>
</dbReference>
<dbReference type="EMBL" id="MHIQ01000016">
    <property type="protein sequence ID" value="OGY54828.1"/>
    <property type="molecule type" value="Genomic_DNA"/>
</dbReference>
<feature type="region of interest" description="Disordered" evidence="8">
    <location>
        <begin position="64"/>
        <end position="99"/>
    </location>
</feature>
<feature type="compositionally biased region" description="Basic and acidic residues" evidence="8">
    <location>
        <begin position="86"/>
        <end position="99"/>
    </location>
</feature>